<dbReference type="SUPFAM" id="SSF56219">
    <property type="entry name" value="DNase I-like"/>
    <property type="match status" value="1"/>
</dbReference>
<keyword evidence="2" id="KW-0378">Hydrolase</keyword>
<gene>
    <name evidence="2" type="ORF">GQF01_34025</name>
</gene>
<dbReference type="GO" id="GO:0000175">
    <property type="term" value="F:3'-5'-RNA exonuclease activity"/>
    <property type="evidence" value="ECO:0007669"/>
    <property type="project" value="TreeGrafter"/>
</dbReference>
<dbReference type="CDD" id="cd09083">
    <property type="entry name" value="EEP-1"/>
    <property type="match status" value="1"/>
</dbReference>
<dbReference type="AlphaFoldDB" id="A0A6L8VA51"/>
<dbReference type="PANTHER" id="PTHR12121:SF36">
    <property type="entry name" value="ENDONUCLEASE_EXONUCLEASE_PHOSPHATASE DOMAIN-CONTAINING PROTEIN"/>
    <property type="match status" value="1"/>
</dbReference>
<dbReference type="InterPro" id="IPR036691">
    <property type="entry name" value="Endo/exonu/phosph_ase_sf"/>
</dbReference>
<protein>
    <submittedName>
        <fullName evidence="2">Endonuclease</fullName>
    </submittedName>
</protein>
<evidence type="ECO:0000313" key="3">
    <source>
        <dbReference type="Proteomes" id="UP000481087"/>
    </source>
</evidence>
<keyword evidence="3" id="KW-1185">Reference proteome</keyword>
<sequence>MKCTVMTFNLRYNNPGDGLNAWPNRIDRVAEMIHAHAPLVVGTQEGYYEMLNHLQPKLAEYTWIGEGRFGAHENEHCAIFYKKKELELQQHGQFWLSETPEVTASISWNSSFPRVCTWAIFEHKGTGERFIVYNTHLDHQSQQARDLGTKVIWEYITAHHKEHALPVILMGDFNSHPTDLPIRFLRGEIDLEGEQSWLKDAYTQLPDPIGWTAHDFQGGEAGEPIDYIFVSPDVEVVLALVDRREIGGGYPSDHYPVIAQINL</sequence>
<organism evidence="2 3">
    <name type="scientific">Paenibacillus silvestris</name>
    <dbReference type="NCBI Taxonomy" id="2606219"/>
    <lineage>
        <taxon>Bacteria</taxon>
        <taxon>Bacillati</taxon>
        <taxon>Bacillota</taxon>
        <taxon>Bacilli</taxon>
        <taxon>Bacillales</taxon>
        <taxon>Paenibacillaceae</taxon>
        <taxon>Paenibacillus</taxon>
    </lineage>
</organism>
<dbReference type="InterPro" id="IPR050410">
    <property type="entry name" value="CCR4/nocturin_mRNA_transcr"/>
</dbReference>
<name>A0A6L8VA51_9BACL</name>
<feature type="domain" description="Endonuclease/exonuclease/phosphatase" evidence="1">
    <location>
        <begin position="6"/>
        <end position="254"/>
    </location>
</feature>
<comment type="caution">
    <text evidence="2">The sequence shown here is derived from an EMBL/GenBank/DDBJ whole genome shotgun (WGS) entry which is preliminary data.</text>
</comment>
<evidence type="ECO:0000259" key="1">
    <source>
        <dbReference type="Pfam" id="PF03372"/>
    </source>
</evidence>
<reference evidence="2 3" key="1">
    <citation type="submission" date="2019-12" db="EMBL/GenBank/DDBJ databases">
        <title>Paenibacillus sp. nov. sp. isolated from soil.</title>
        <authorList>
            <person name="Kim J."/>
            <person name="Jeong S.E."/>
            <person name="Jung H.S."/>
            <person name="Jeon C.O."/>
        </authorList>
    </citation>
    <scope>NUCLEOTIDE SEQUENCE [LARGE SCALE GENOMIC DNA]</scope>
    <source>
        <strain evidence="2 3">5J-6</strain>
    </source>
</reference>
<keyword evidence="2" id="KW-0255">Endonuclease</keyword>
<proteinExistence type="predicted"/>
<dbReference type="Gene3D" id="3.60.10.10">
    <property type="entry name" value="Endonuclease/exonuclease/phosphatase"/>
    <property type="match status" value="1"/>
</dbReference>
<dbReference type="Pfam" id="PF03372">
    <property type="entry name" value="Exo_endo_phos"/>
    <property type="match status" value="1"/>
</dbReference>
<keyword evidence="2" id="KW-0540">Nuclease</keyword>
<dbReference type="InterPro" id="IPR005135">
    <property type="entry name" value="Endo/exonuclease/phosphatase"/>
</dbReference>
<evidence type="ECO:0000313" key="2">
    <source>
        <dbReference type="EMBL" id="MZQ87144.1"/>
    </source>
</evidence>
<accession>A0A6L8VA51</accession>
<dbReference type="EMBL" id="WTUZ01000040">
    <property type="protein sequence ID" value="MZQ87144.1"/>
    <property type="molecule type" value="Genomic_DNA"/>
</dbReference>
<dbReference type="PANTHER" id="PTHR12121">
    <property type="entry name" value="CARBON CATABOLITE REPRESSOR PROTEIN 4"/>
    <property type="match status" value="1"/>
</dbReference>
<dbReference type="Proteomes" id="UP000481087">
    <property type="component" value="Unassembled WGS sequence"/>
</dbReference>
<dbReference type="GO" id="GO:0004519">
    <property type="term" value="F:endonuclease activity"/>
    <property type="evidence" value="ECO:0007669"/>
    <property type="project" value="UniProtKB-KW"/>
</dbReference>
<dbReference type="RefSeq" id="WP_161411784.1">
    <property type="nucleotide sequence ID" value="NZ_WTUZ01000040.1"/>
</dbReference>